<feature type="region of interest" description="Disordered" evidence="1">
    <location>
        <begin position="1"/>
        <end position="150"/>
    </location>
</feature>
<name>A0ABQ7GBE2_DUNSA</name>
<protein>
    <submittedName>
        <fullName evidence="2">Uncharacterized protein</fullName>
    </submittedName>
</protein>
<sequence length="296" mass="31376">MDDADELVLNLDFDVAKKPRPQKKAQVQPAATRQQPTVNASASVEGLRKEQQKPNSGTHNNSNGSVAHQQSRTQPSKVHAALPHAKKPGESNKPQGGKQQSVSKGKQAENTQIGQTSKGKKRGGQQGEDDEDMLMRGADSEEDEDVAAMVAVLSKRDAQLEAELGARGGNTGPASKDPAGVVEFGSDDEDDGWARKKHKFARVASTPGLGSTEEGNGVSPGQVGTQHASGKSKQQGTKKQQQQQQRQQRQQQEKVLRWVPGQLGHAEPAGPGAASAELFGSGEEAADTSTWEGVQS</sequence>
<evidence type="ECO:0000313" key="2">
    <source>
        <dbReference type="EMBL" id="KAF5831922.1"/>
    </source>
</evidence>
<feature type="compositionally biased region" description="Polar residues" evidence="1">
    <location>
        <begin position="92"/>
        <end position="117"/>
    </location>
</feature>
<gene>
    <name evidence="2" type="ORF">DUNSADRAFT_12380</name>
</gene>
<proteinExistence type="predicted"/>
<reference evidence="2" key="1">
    <citation type="submission" date="2017-08" db="EMBL/GenBank/DDBJ databases">
        <authorList>
            <person name="Polle J.E."/>
            <person name="Barry K."/>
            <person name="Cushman J."/>
            <person name="Schmutz J."/>
            <person name="Tran D."/>
            <person name="Hathwaick L.T."/>
            <person name="Yim W.C."/>
            <person name="Jenkins J."/>
            <person name="Mckie-Krisberg Z.M."/>
            <person name="Prochnik S."/>
            <person name="Lindquist E."/>
            <person name="Dockter R.B."/>
            <person name="Adam C."/>
            <person name="Molina H."/>
            <person name="Bunkerborg J."/>
            <person name="Jin E."/>
            <person name="Buchheim M."/>
            <person name="Magnuson J."/>
        </authorList>
    </citation>
    <scope>NUCLEOTIDE SEQUENCE</scope>
    <source>
        <strain evidence="2">CCAP 19/18</strain>
    </source>
</reference>
<feature type="compositionally biased region" description="Low complexity" evidence="1">
    <location>
        <begin position="266"/>
        <end position="277"/>
    </location>
</feature>
<feature type="compositionally biased region" description="Polar residues" evidence="1">
    <location>
        <begin position="287"/>
        <end position="296"/>
    </location>
</feature>
<evidence type="ECO:0000256" key="1">
    <source>
        <dbReference type="SAM" id="MobiDB-lite"/>
    </source>
</evidence>
<comment type="caution">
    <text evidence="2">The sequence shown here is derived from an EMBL/GenBank/DDBJ whole genome shotgun (WGS) entry which is preliminary data.</text>
</comment>
<feature type="compositionally biased region" description="Low complexity" evidence="1">
    <location>
        <begin position="229"/>
        <end position="250"/>
    </location>
</feature>
<organism evidence="2 3">
    <name type="scientific">Dunaliella salina</name>
    <name type="common">Green alga</name>
    <name type="synonym">Protococcus salinus</name>
    <dbReference type="NCBI Taxonomy" id="3046"/>
    <lineage>
        <taxon>Eukaryota</taxon>
        <taxon>Viridiplantae</taxon>
        <taxon>Chlorophyta</taxon>
        <taxon>core chlorophytes</taxon>
        <taxon>Chlorophyceae</taxon>
        <taxon>CS clade</taxon>
        <taxon>Chlamydomonadales</taxon>
        <taxon>Dunaliellaceae</taxon>
        <taxon>Dunaliella</taxon>
    </lineage>
</organism>
<dbReference type="EMBL" id="MU069911">
    <property type="protein sequence ID" value="KAF5831922.1"/>
    <property type="molecule type" value="Genomic_DNA"/>
</dbReference>
<feature type="compositionally biased region" description="Polar residues" evidence="1">
    <location>
        <begin position="29"/>
        <end position="42"/>
    </location>
</feature>
<keyword evidence="3" id="KW-1185">Reference proteome</keyword>
<feature type="region of interest" description="Disordered" evidence="1">
    <location>
        <begin position="162"/>
        <end position="296"/>
    </location>
</feature>
<accession>A0ABQ7GBE2</accession>
<evidence type="ECO:0000313" key="3">
    <source>
        <dbReference type="Proteomes" id="UP000815325"/>
    </source>
</evidence>
<feature type="compositionally biased region" description="Polar residues" evidence="1">
    <location>
        <begin position="53"/>
        <end position="76"/>
    </location>
</feature>
<dbReference type="Proteomes" id="UP000815325">
    <property type="component" value="Unassembled WGS sequence"/>
</dbReference>